<dbReference type="RefSeq" id="WP_265424516.1">
    <property type="nucleotide sequence ID" value="NZ_JAPFPW010000005.1"/>
</dbReference>
<proteinExistence type="predicted"/>
<gene>
    <name evidence="1" type="ORF">OOT00_06570</name>
</gene>
<keyword evidence="2" id="KW-1185">Reference proteome</keyword>
<dbReference type="SUPFAM" id="SSF55961">
    <property type="entry name" value="Bet v1-like"/>
    <property type="match status" value="1"/>
</dbReference>
<dbReference type="EMBL" id="JAPFPW010000005">
    <property type="protein sequence ID" value="MCW7753646.1"/>
    <property type="molecule type" value="Genomic_DNA"/>
</dbReference>
<evidence type="ECO:0008006" key="3">
    <source>
        <dbReference type="Google" id="ProtNLM"/>
    </source>
</evidence>
<reference evidence="1 2" key="1">
    <citation type="submission" date="2022-11" db="EMBL/GenBank/DDBJ databases">
        <title>Desulfobotulus tamanensis H1 sp. nov. - anaerobic, alkaliphilic, sulphate reducing bacterium isolated from terrestrial mud volcano.</title>
        <authorList>
            <person name="Frolova A."/>
            <person name="Merkel A.Y."/>
            <person name="Slobodkin A.I."/>
        </authorList>
    </citation>
    <scope>NUCLEOTIDE SEQUENCE [LARGE SCALE GENOMIC DNA]</scope>
    <source>
        <strain evidence="1 2">H1</strain>
    </source>
</reference>
<comment type="caution">
    <text evidence="1">The sequence shown here is derived from an EMBL/GenBank/DDBJ whole genome shotgun (WGS) entry which is preliminary data.</text>
</comment>
<dbReference type="InterPro" id="IPR023393">
    <property type="entry name" value="START-like_dom_sf"/>
</dbReference>
<evidence type="ECO:0000313" key="1">
    <source>
        <dbReference type="EMBL" id="MCW7753646.1"/>
    </source>
</evidence>
<dbReference type="Gene3D" id="3.30.530.20">
    <property type="match status" value="1"/>
</dbReference>
<name>A0ABT3N8X7_9BACT</name>
<sequence>MIIFSDQWWYHFEESWHIKAPLAKVWEGMVHVEDWPLWWDGLISSSSPDTLPVNVNGKRYDTRWRGSLPYSLDVGAILREVCPNVLIRADIHGDIHGVCTCRVQENGRGTHVLFCLHVRTARPLLTLLSPFLKRYFSDNHKGIMVKGKLGFTRYLAERSGR</sequence>
<evidence type="ECO:0000313" key="2">
    <source>
        <dbReference type="Proteomes" id="UP001209681"/>
    </source>
</evidence>
<organism evidence="1 2">
    <name type="scientific">Desulfobotulus pelophilus</name>
    <dbReference type="NCBI Taxonomy" id="2823377"/>
    <lineage>
        <taxon>Bacteria</taxon>
        <taxon>Pseudomonadati</taxon>
        <taxon>Thermodesulfobacteriota</taxon>
        <taxon>Desulfobacteria</taxon>
        <taxon>Desulfobacterales</taxon>
        <taxon>Desulfobacteraceae</taxon>
        <taxon>Desulfobotulus</taxon>
    </lineage>
</organism>
<accession>A0ABT3N8X7</accession>
<protein>
    <recommendedName>
        <fullName evidence="3">Coenzyme Q-binding protein COQ10 START domain-containing protein</fullName>
    </recommendedName>
</protein>
<dbReference type="Proteomes" id="UP001209681">
    <property type="component" value="Unassembled WGS sequence"/>
</dbReference>